<protein>
    <submittedName>
        <fullName evidence="1">Uncharacterized protein</fullName>
    </submittedName>
</protein>
<reference evidence="1" key="2">
    <citation type="submission" date="2022-01" db="EMBL/GenBank/DDBJ databases">
        <authorList>
            <person name="Yamashiro T."/>
            <person name="Shiraishi A."/>
            <person name="Satake H."/>
            <person name="Nakayama K."/>
        </authorList>
    </citation>
    <scope>NUCLEOTIDE SEQUENCE</scope>
</reference>
<gene>
    <name evidence="1" type="ORF">Tco_0906395</name>
</gene>
<keyword evidence="2" id="KW-1185">Reference proteome</keyword>
<evidence type="ECO:0000313" key="2">
    <source>
        <dbReference type="Proteomes" id="UP001151760"/>
    </source>
</evidence>
<sequence length="153" mass="16588">MEGNAEESIHETVTDALDLAIDQEAIFQKWQPDDYIEMIRQNRKVFEASYTGVGRGLGDRGLIIGRVTSNARVIGTPFEFDGATLNRGILVPTSNRPIQPLEVTRDVENVLAEVVTKTLSVINGVDKISGVSGINNGYMDSGSDDGYSGVDNI</sequence>
<reference evidence="1" key="1">
    <citation type="journal article" date="2022" name="Int. J. Mol. Sci.">
        <title>Draft Genome of Tanacetum Coccineum: Genomic Comparison of Closely Related Tanacetum-Family Plants.</title>
        <authorList>
            <person name="Yamashiro T."/>
            <person name="Shiraishi A."/>
            <person name="Nakayama K."/>
            <person name="Satake H."/>
        </authorList>
    </citation>
    <scope>NUCLEOTIDE SEQUENCE</scope>
</reference>
<proteinExistence type="predicted"/>
<organism evidence="1 2">
    <name type="scientific">Tanacetum coccineum</name>
    <dbReference type="NCBI Taxonomy" id="301880"/>
    <lineage>
        <taxon>Eukaryota</taxon>
        <taxon>Viridiplantae</taxon>
        <taxon>Streptophyta</taxon>
        <taxon>Embryophyta</taxon>
        <taxon>Tracheophyta</taxon>
        <taxon>Spermatophyta</taxon>
        <taxon>Magnoliopsida</taxon>
        <taxon>eudicotyledons</taxon>
        <taxon>Gunneridae</taxon>
        <taxon>Pentapetalae</taxon>
        <taxon>asterids</taxon>
        <taxon>campanulids</taxon>
        <taxon>Asterales</taxon>
        <taxon>Asteraceae</taxon>
        <taxon>Asteroideae</taxon>
        <taxon>Anthemideae</taxon>
        <taxon>Anthemidinae</taxon>
        <taxon>Tanacetum</taxon>
    </lineage>
</organism>
<comment type="caution">
    <text evidence="1">The sequence shown here is derived from an EMBL/GenBank/DDBJ whole genome shotgun (WGS) entry which is preliminary data.</text>
</comment>
<dbReference type="Proteomes" id="UP001151760">
    <property type="component" value="Unassembled WGS sequence"/>
</dbReference>
<name>A0ABQ5CGQ4_9ASTR</name>
<evidence type="ECO:0000313" key="1">
    <source>
        <dbReference type="EMBL" id="GJT26120.1"/>
    </source>
</evidence>
<dbReference type="EMBL" id="BQNB010014266">
    <property type="protein sequence ID" value="GJT26120.1"/>
    <property type="molecule type" value="Genomic_DNA"/>
</dbReference>
<accession>A0ABQ5CGQ4</accession>